<proteinExistence type="predicted"/>
<reference evidence="2" key="1">
    <citation type="journal article" date="2010" name="ISME J.">
        <title>Metagenome of the Mediterranean deep chlorophyll maximum studied by direct and fosmid library 454 pyrosequencing.</title>
        <authorList>
            <person name="Ghai R."/>
            <person name="Martin-Cuadrado A.B."/>
            <person name="Molto A.G."/>
            <person name="Heredia I.G."/>
            <person name="Cabrera R."/>
            <person name="Martin J."/>
            <person name="Verdu M."/>
            <person name="Deschamps P."/>
            <person name="Moreira D."/>
            <person name="Lopez-Garcia P."/>
            <person name="Mira A."/>
            <person name="Rodriguez-Valera F."/>
        </authorList>
    </citation>
    <scope>NUCLEOTIDE SEQUENCE</scope>
</reference>
<organism evidence="2">
    <name type="scientific">uncultured organism MedDCM-OCT-S08-C169</name>
    <dbReference type="NCBI Taxonomy" id="743633"/>
    <lineage>
        <taxon>unclassified sequences</taxon>
        <taxon>environmental samples</taxon>
    </lineage>
</organism>
<name>D6PJ58_9ZZZZ</name>
<accession>D6PJ58</accession>
<sequence length="92" mass="9803">MKEDIDTPGDFEGIDQANMIVLPADKYSAKEPQTSPLPVAGATPAKDSPGPGSALEEFLRNTPGGAQLLQQFTSGDKNQVILLINPMTFIFV</sequence>
<dbReference type="AlphaFoldDB" id="D6PJ58"/>
<evidence type="ECO:0000256" key="1">
    <source>
        <dbReference type="SAM" id="MobiDB-lite"/>
    </source>
</evidence>
<evidence type="ECO:0000313" key="2">
    <source>
        <dbReference type="EMBL" id="ADD95759.1"/>
    </source>
</evidence>
<feature type="non-terminal residue" evidence="2">
    <location>
        <position position="92"/>
    </location>
</feature>
<feature type="region of interest" description="Disordered" evidence="1">
    <location>
        <begin position="25"/>
        <end position="53"/>
    </location>
</feature>
<dbReference type="EMBL" id="GU943094">
    <property type="protein sequence ID" value="ADD95759.1"/>
    <property type="molecule type" value="Genomic_DNA"/>
</dbReference>
<protein>
    <submittedName>
        <fullName evidence="2">Uncharacterized protein</fullName>
    </submittedName>
</protein>